<reference evidence="10" key="2">
    <citation type="submission" date="2025-09" db="UniProtKB">
        <authorList>
            <consortium name="Ensembl"/>
        </authorList>
    </citation>
    <scope>IDENTIFICATION</scope>
</reference>
<dbReference type="GO" id="GO:0005769">
    <property type="term" value="C:early endosome"/>
    <property type="evidence" value="ECO:0007669"/>
    <property type="project" value="TreeGrafter"/>
</dbReference>
<dbReference type="InterPro" id="IPR006020">
    <property type="entry name" value="PTB/PI_dom"/>
</dbReference>
<dbReference type="PANTHER" id="PTHR11232:SF35">
    <property type="entry name" value="LOW DENSITY LIPOPROTEIN RECEPTOR ADAPTER PROTEIN 1"/>
    <property type="match status" value="1"/>
</dbReference>
<feature type="region of interest" description="Disordered" evidence="8">
    <location>
        <begin position="275"/>
        <end position="312"/>
    </location>
</feature>
<dbReference type="Pfam" id="PF00640">
    <property type="entry name" value="PID"/>
    <property type="match status" value="1"/>
</dbReference>
<feature type="domain" description="PID" evidence="9">
    <location>
        <begin position="44"/>
        <end position="169"/>
    </location>
</feature>
<dbReference type="FunFam" id="2.30.29.30:FF:000137">
    <property type="entry name" value="Low density lipoprotein receptor adapter protein 1"/>
    <property type="match status" value="1"/>
</dbReference>
<dbReference type="CDD" id="cd13159">
    <property type="entry name" value="PTB_LDLRAP-mammal-like"/>
    <property type="match status" value="1"/>
</dbReference>
<dbReference type="GO" id="GO:0008203">
    <property type="term" value="P:cholesterol metabolic process"/>
    <property type="evidence" value="ECO:0007669"/>
    <property type="project" value="UniProtKB-KW"/>
</dbReference>
<dbReference type="OrthoDB" id="9999955at2759"/>
<keyword evidence="11" id="KW-1185">Reference proteome</keyword>
<dbReference type="Gene3D" id="2.30.29.30">
    <property type="entry name" value="Pleckstrin-homology domain (PH domain)/Phosphotyrosine-binding domain (PTB)"/>
    <property type="match status" value="1"/>
</dbReference>
<dbReference type="GeneID" id="105925965"/>
<dbReference type="AlphaFoldDB" id="A0A3Q2P1W5"/>
<dbReference type="InterPro" id="IPR011993">
    <property type="entry name" value="PH-like_dom_sf"/>
</dbReference>
<evidence type="ECO:0000256" key="8">
    <source>
        <dbReference type="SAM" id="MobiDB-lite"/>
    </source>
</evidence>
<dbReference type="InterPro" id="IPR051133">
    <property type="entry name" value="Adapter_Engulfment-Domain"/>
</dbReference>
<reference evidence="10" key="1">
    <citation type="submission" date="2025-08" db="UniProtKB">
        <authorList>
            <consortium name="Ensembl"/>
        </authorList>
    </citation>
    <scope>IDENTIFICATION</scope>
</reference>
<dbReference type="GeneTree" id="ENSGT00940000157118"/>
<dbReference type="STRING" id="8078.ENSFHEP00000005912"/>
<evidence type="ECO:0000256" key="4">
    <source>
        <dbReference type="ARBA" id="ARBA00022583"/>
    </source>
</evidence>
<dbReference type="RefSeq" id="XP_012717547.1">
    <property type="nucleotide sequence ID" value="XM_012862093.3"/>
</dbReference>
<dbReference type="Proteomes" id="UP000265000">
    <property type="component" value="Unplaced"/>
</dbReference>
<evidence type="ECO:0000256" key="3">
    <source>
        <dbReference type="ARBA" id="ARBA00022548"/>
    </source>
</evidence>
<evidence type="ECO:0000256" key="7">
    <source>
        <dbReference type="ARBA" id="ARBA00023221"/>
    </source>
</evidence>
<evidence type="ECO:0000256" key="5">
    <source>
        <dbReference type="ARBA" id="ARBA00023098"/>
    </source>
</evidence>
<feature type="region of interest" description="Disordered" evidence="8">
    <location>
        <begin position="179"/>
        <end position="205"/>
    </location>
</feature>
<accession>A0A3Q2P1W5</accession>
<protein>
    <submittedName>
        <fullName evidence="10">Low density lipoprotein receptor adaptor protein 1b</fullName>
    </submittedName>
</protein>
<organism evidence="10 11">
    <name type="scientific">Fundulus heteroclitus</name>
    <name type="common">Killifish</name>
    <name type="synonym">Mummichog</name>
    <dbReference type="NCBI Taxonomy" id="8078"/>
    <lineage>
        <taxon>Eukaryota</taxon>
        <taxon>Metazoa</taxon>
        <taxon>Chordata</taxon>
        <taxon>Craniata</taxon>
        <taxon>Vertebrata</taxon>
        <taxon>Euteleostomi</taxon>
        <taxon>Actinopterygii</taxon>
        <taxon>Neopterygii</taxon>
        <taxon>Teleostei</taxon>
        <taxon>Neoteleostei</taxon>
        <taxon>Acanthomorphata</taxon>
        <taxon>Ovalentaria</taxon>
        <taxon>Atherinomorphae</taxon>
        <taxon>Cyprinodontiformes</taxon>
        <taxon>Fundulidae</taxon>
        <taxon>Fundulus</taxon>
    </lineage>
</organism>
<dbReference type="PROSITE" id="PS01179">
    <property type="entry name" value="PID"/>
    <property type="match status" value="1"/>
</dbReference>
<dbReference type="CTD" id="791153"/>
<keyword evidence="6" id="KW-1207">Sterol metabolism</keyword>
<evidence type="ECO:0000256" key="6">
    <source>
        <dbReference type="ARBA" id="ARBA00023166"/>
    </source>
</evidence>
<keyword evidence="3" id="KW-0153">Cholesterol metabolism</keyword>
<keyword evidence="5" id="KW-0443">Lipid metabolism</keyword>
<comment type="subcellular location">
    <subcellularLocation>
        <location evidence="1">Cytoplasm</location>
    </subcellularLocation>
</comment>
<dbReference type="GO" id="GO:0006897">
    <property type="term" value="P:endocytosis"/>
    <property type="evidence" value="ECO:0007669"/>
    <property type="project" value="UniProtKB-KW"/>
</dbReference>
<keyword evidence="2" id="KW-0963">Cytoplasm</keyword>
<proteinExistence type="predicted"/>
<evidence type="ECO:0000313" key="11">
    <source>
        <dbReference type="Proteomes" id="UP000265000"/>
    </source>
</evidence>
<feature type="compositionally biased region" description="Low complexity" evidence="8">
    <location>
        <begin position="190"/>
        <end position="205"/>
    </location>
</feature>
<keyword evidence="4" id="KW-0254">Endocytosis</keyword>
<keyword evidence="7" id="KW-0753">Steroid metabolism</keyword>
<dbReference type="SUPFAM" id="SSF50729">
    <property type="entry name" value="PH domain-like"/>
    <property type="match status" value="1"/>
</dbReference>
<name>A0A3Q2P1W5_FUNHE</name>
<dbReference type="Ensembl" id="ENSFHET00000006382.1">
    <property type="protein sequence ID" value="ENSFHEP00000005912.1"/>
    <property type="gene ID" value="ENSFHEG00000006904.1"/>
</dbReference>
<sequence length="312" mass="34322">MDALKSAGRAIIRSPSIAKQSWGASRHKKLPENWTDTRETLVEGMVFHLKYLGVTMVEQPKGEELSAAAVKRIVSTAKASGKKLQKVTLTVSPRGIILYDSASNQLIENISIYRISYCTADKMHDKVFAYIVQSQHNETLECHAFLCSKRKMAQAVTLTVAQAFRVAFEFWQAAKEEKEKRVKSGSDVEGASNSQSDSSTSLGSLKGGDVATGTLLEFAEGAKAMQAHSGTKQTESDPFTVHNHAAENNNTVWELEDGLDEAFSRLAESRTNPQVLDIGVNPQDLNNDECLSSGKWDQDETDSPAQKETFEF</sequence>
<evidence type="ECO:0000313" key="10">
    <source>
        <dbReference type="Ensembl" id="ENSFHEP00000005912.1"/>
    </source>
</evidence>
<evidence type="ECO:0000259" key="9">
    <source>
        <dbReference type="PROSITE" id="PS01179"/>
    </source>
</evidence>
<dbReference type="PANTHER" id="PTHR11232">
    <property type="entry name" value="PHOSPHOTYROSINE INTERACTION DOMAIN-CONTAINING FAMILY MEMBER"/>
    <property type="match status" value="1"/>
</dbReference>
<dbReference type="SMART" id="SM00462">
    <property type="entry name" value="PTB"/>
    <property type="match status" value="1"/>
</dbReference>
<evidence type="ECO:0000256" key="2">
    <source>
        <dbReference type="ARBA" id="ARBA00022490"/>
    </source>
</evidence>
<evidence type="ECO:0000256" key="1">
    <source>
        <dbReference type="ARBA" id="ARBA00004496"/>
    </source>
</evidence>